<keyword evidence="3" id="KW-1185">Reference proteome</keyword>
<protein>
    <submittedName>
        <fullName evidence="2">Uncharacterized protein</fullName>
    </submittedName>
</protein>
<proteinExistence type="predicted"/>
<feature type="compositionally biased region" description="Polar residues" evidence="1">
    <location>
        <begin position="54"/>
        <end position="68"/>
    </location>
</feature>
<accession>A0AAN6Q1X3</accession>
<evidence type="ECO:0000313" key="2">
    <source>
        <dbReference type="EMBL" id="KAK4099487.1"/>
    </source>
</evidence>
<name>A0AAN6Q1X3_9PEZI</name>
<organism evidence="2 3">
    <name type="scientific">Parathielavia hyrcaniae</name>
    <dbReference type="NCBI Taxonomy" id="113614"/>
    <lineage>
        <taxon>Eukaryota</taxon>
        <taxon>Fungi</taxon>
        <taxon>Dikarya</taxon>
        <taxon>Ascomycota</taxon>
        <taxon>Pezizomycotina</taxon>
        <taxon>Sordariomycetes</taxon>
        <taxon>Sordariomycetidae</taxon>
        <taxon>Sordariales</taxon>
        <taxon>Chaetomiaceae</taxon>
        <taxon>Parathielavia</taxon>
    </lineage>
</organism>
<dbReference type="AlphaFoldDB" id="A0AAN6Q1X3"/>
<sequence>MLLIEGGPRRQADRTIQSFIHPPFLNDRCQPSPRRHNSNPLSTPPWASPRMQPTLPSLTPSIKSQLPRSTLLPPFRSTSLPFSLPPEQTTPRCQDCARTRHNNPPSRQTRYHFTPPQKSHTLPRPHPHPHPLFILVPQTKQEPSVSQSSPLPGPSAPSSRCLPMRRPSPSLRWHVR</sequence>
<comment type="caution">
    <text evidence="2">The sequence shown here is derived from an EMBL/GenBank/DDBJ whole genome shotgun (WGS) entry which is preliminary data.</text>
</comment>
<evidence type="ECO:0000256" key="1">
    <source>
        <dbReference type="SAM" id="MobiDB-lite"/>
    </source>
</evidence>
<dbReference type="EMBL" id="MU863649">
    <property type="protein sequence ID" value="KAK4099487.1"/>
    <property type="molecule type" value="Genomic_DNA"/>
</dbReference>
<evidence type="ECO:0000313" key="3">
    <source>
        <dbReference type="Proteomes" id="UP001305647"/>
    </source>
</evidence>
<reference evidence="2" key="1">
    <citation type="journal article" date="2023" name="Mol. Phylogenet. Evol.">
        <title>Genome-scale phylogeny and comparative genomics of the fungal order Sordariales.</title>
        <authorList>
            <person name="Hensen N."/>
            <person name="Bonometti L."/>
            <person name="Westerberg I."/>
            <person name="Brannstrom I.O."/>
            <person name="Guillou S."/>
            <person name="Cros-Aarteil S."/>
            <person name="Calhoun S."/>
            <person name="Haridas S."/>
            <person name="Kuo A."/>
            <person name="Mondo S."/>
            <person name="Pangilinan J."/>
            <person name="Riley R."/>
            <person name="LaButti K."/>
            <person name="Andreopoulos B."/>
            <person name="Lipzen A."/>
            <person name="Chen C."/>
            <person name="Yan M."/>
            <person name="Daum C."/>
            <person name="Ng V."/>
            <person name="Clum A."/>
            <person name="Steindorff A."/>
            <person name="Ohm R.A."/>
            <person name="Martin F."/>
            <person name="Silar P."/>
            <person name="Natvig D.O."/>
            <person name="Lalanne C."/>
            <person name="Gautier V."/>
            <person name="Ament-Velasquez S.L."/>
            <person name="Kruys A."/>
            <person name="Hutchinson M.I."/>
            <person name="Powell A.J."/>
            <person name="Barry K."/>
            <person name="Miller A.N."/>
            <person name="Grigoriev I.V."/>
            <person name="Debuchy R."/>
            <person name="Gladieux P."/>
            <person name="Hiltunen Thoren M."/>
            <person name="Johannesson H."/>
        </authorList>
    </citation>
    <scope>NUCLEOTIDE SEQUENCE</scope>
    <source>
        <strain evidence="2">CBS 757.83</strain>
    </source>
</reference>
<feature type="compositionally biased region" description="Polar residues" evidence="1">
    <location>
        <begin position="76"/>
        <end position="92"/>
    </location>
</feature>
<feature type="region of interest" description="Disordered" evidence="1">
    <location>
        <begin position="1"/>
        <end position="176"/>
    </location>
</feature>
<dbReference type="Proteomes" id="UP001305647">
    <property type="component" value="Unassembled WGS sequence"/>
</dbReference>
<gene>
    <name evidence="2" type="ORF">N658DRAFT_165827</name>
</gene>
<reference evidence="2" key="2">
    <citation type="submission" date="2023-05" db="EMBL/GenBank/DDBJ databases">
        <authorList>
            <consortium name="Lawrence Berkeley National Laboratory"/>
            <person name="Steindorff A."/>
            <person name="Hensen N."/>
            <person name="Bonometti L."/>
            <person name="Westerberg I."/>
            <person name="Brannstrom I.O."/>
            <person name="Guillou S."/>
            <person name="Cros-Aarteil S."/>
            <person name="Calhoun S."/>
            <person name="Haridas S."/>
            <person name="Kuo A."/>
            <person name="Mondo S."/>
            <person name="Pangilinan J."/>
            <person name="Riley R."/>
            <person name="Labutti K."/>
            <person name="Andreopoulos B."/>
            <person name="Lipzen A."/>
            <person name="Chen C."/>
            <person name="Yanf M."/>
            <person name="Daum C."/>
            <person name="Ng V."/>
            <person name="Clum A."/>
            <person name="Ohm R."/>
            <person name="Martin F."/>
            <person name="Silar P."/>
            <person name="Natvig D."/>
            <person name="Lalanne C."/>
            <person name="Gautier V."/>
            <person name="Ament-Velasquez S.L."/>
            <person name="Kruys A."/>
            <person name="Hutchinson M.I."/>
            <person name="Powell A.J."/>
            <person name="Barry K."/>
            <person name="Miller A.N."/>
            <person name="Grigoriev I.V."/>
            <person name="Debuchy R."/>
            <person name="Gladieux P."/>
            <person name="Thoren M.H."/>
            <person name="Johannesson H."/>
        </authorList>
    </citation>
    <scope>NUCLEOTIDE SEQUENCE</scope>
    <source>
        <strain evidence="2">CBS 757.83</strain>
    </source>
</reference>